<dbReference type="Proteomes" id="UP000266426">
    <property type="component" value="Unassembled WGS sequence"/>
</dbReference>
<evidence type="ECO:0000313" key="3">
    <source>
        <dbReference type="Proteomes" id="UP000266426"/>
    </source>
</evidence>
<keyword evidence="1" id="KW-1133">Transmembrane helix</keyword>
<evidence type="ECO:0000256" key="1">
    <source>
        <dbReference type="SAM" id="Phobius"/>
    </source>
</evidence>
<dbReference type="EMBL" id="QZJZ01000082">
    <property type="protein sequence ID" value="RJP57345.1"/>
    <property type="molecule type" value="Genomic_DNA"/>
</dbReference>
<proteinExistence type="predicted"/>
<comment type="caution">
    <text evidence="2">The sequence shown here is derived from an EMBL/GenBank/DDBJ whole genome shotgun (WGS) entry which is preliminary data.</text>
</comment>
<reference evidence="2 3" key="1">
    <citation type="journal article" date="2017" name="ISME J.">
        <title>Energy and carbon metabolisms in a deep terrestrial subsurface fluid microbial community.</title>
        <authorList>
            <person name="Momper L."/>
            <person name="Jungbluth S.P."/>
            <person name="Lee M.D."/>
            <person name="Amend J.P."/>
        </authorList>
    </citation>
    <scope>NUCLEOTIDE SEQUENCE [LARGE SCALE GENOMIC DNA]</scope>
    <source>
        <strain evidence="2">SURF_26</strain>
    </source>
</reference>
<feature type="transmembrane region" description="Helical" evidence="1">
    <location>
        <begin position="20"/>
        <end position="42"/>
    </location>
</feature>
<organism evidence="2 3">
    <name type="scientific">Candidatus Auribacter fodinae</name>
    <dbReference type="NCBI Taxonomy" id="2093366"/>
    <lineage>
        <taxon>Bacteria</taxon>
        <taxon>Pseudomonadati</taxon>
        <taxon>Candidatus Auribacterota</taxon>
        <taxon>Candidatus Auribacteria</taxon>
        <taxon>Candidatus Auribacterales</taxon>
        <taxon>Candidatus Auribacteraceae</taxon>
        <taxon>Candidatus Auribacter</taxon>
    </lineage>
</organism>
<keyword evidence="1" id="KW-0812">Transmembrane</keyword>
<dbReference type="AlphaFoldDB" id="A0A3A4QTP6"/>
<name>A0A3A4QTP6_9BACT</name>
<gene>
    <name evidence="2" type="ORF">C4541_10315</name>
</gene>
<evidence type="ECO:0000313" key="2">
    <source>
        <dbReference type="EMBL" id="RJP57345.1"/>
    </source>
</evidence>
<sequence length="225" mass="25681">MSRQGQFFQWQSKTTLSTAIQILAVLTPLFLLLGAIGITIYVMGKHTAKPAPAPAPSWTYHIIADRVYSGPVLNSEDMYPLLANTVQWGVLSVHYPYHWIHFFEERLGGQTLTIQSDRNSPSGIHIQAETADNDTNVQQSAEKFLKRLRFNTGSFEPVYITTEQGFMYSVRYLSQTNVPMIGHFVFVRHNNTLYRIIQFSQEKYSTEYTALFKAILEALEFNSDS</sequence>
<protein>
    <submittedName>
        <fullName evidence="2">Uncharacterized protein</fullName>
    </submittedName>
</protein>
<accession>A0A3A4QTP6</accession>
<keyword evidence="1" id="KW-0472">Membrane</keyword>